<accession>A0A382CQR3</accession>
<dbReference type="AlphaFoldDB" id="A0A382CQR3"/>
<dbReference type="EMBL" id="UINC01035694">
    <property type="protein sequence ID" value="SVB28508.1"/>
    <property type="molecule type" value="Genomic_DNA"/>
</dbReference>
<gene>
    <name evidence="1" type="ORF">METZ01_LOCUS181362</name>
</gene>
<evidence type="ECO:0000313" key="1">
    <source>
        <dbReference type="EMBL" id="SVB28508.1"/>
    </source>
</evidence>
<reference evidence="1" key="1">
    <citation type="submission" date="2018-05" db="EMBL/GenBank/DDBJ databases">
        <authorList>
            <person name="Lanie J.A."/>
            <person name="Ng W.-L."/>
            <person name="Kazmierczak K.M."/>
            <person name="Andrzejewski T.M."/>
            <person name="Davidsen T.M."/>
            <person name="Wayne K.J."/>
            <person name="Tettelin H."/>
            <person name="Glass J.I."/>
            <person name="Rusch D."/>
            <person name="Podicherti R."/>
            <person name="Tsui H.-C.T."/>
            <person name="Winkler M.E."/>
        </authorList>
    </citation>
    <scope>NUCLEOTIDE SEQUENCE</scope>
</reference>
<feature type="non-terminal residue" evidence="1">
    <location>
        <position position="23"/>
    </location>
</feature>
<sequence>VPGESGGDRHAVVVGMQIDDVVL</sequence>
<protein>
    <submittedName>
        <fullName evidence="1">Uncharacterized protein</fullName>
    </submittedName>
</protein>
<proteinExistence type="predicted"/>
<organism evidence="1">
    <name type="scientific">marine metagenome</name>
    <dbReference type="NCBI Taxonomy" id="408172"/>
    <lineage>
        <taxon>unclassified sequences</taxon>
        <taxon>metagenomes</taxon>
        <taxon>ecological metagenomes</taxon>
    </lineage>
</organism>
<feature type="non-terminal residue" evidence="1">
    <location>
        <position position="1"/>
    </location>
</feature>
<name>A0A382CQR3_9ZZZZ</name>